<dbReference type="RefSeq" id="WP_125091232.1">
    <property type="nucleotide sequence ID" value="NZ_RSAA01000015.1"/>
</dbReference>
<dbReference type="EMBL" id="RSAA01000015">
    <property type="protein sequence ID" value="RRO15434.1"/>
    <property type="molecule type" value="Genomic_DNA"/>
</dbReference>
<evidence type="ECO:0000313" key="2">
    <source>
        <dbReference type="Proteomes" id="UP000274515"/>
    </source>
</evidence>
<organism evidence="1 2">
    <name type="scientific">Saccharopolyspora rhizosphaerae</name>
    <dbReference type="NCBI Taxonomy" id="2492662"/>
    <lineage>
        <taxon>Bacteria</taxon>
        <taxon>Bacillati</taxon>
        <taxon>Actinomycetota</taxon>
        <taxon>Actinomycetes</taxon>
        <taxon>Pseudonocardiales</taxon>
        <taxon>Pseudonocardiaceae</taxon>
        <taxon>Saccharopolyspora</taxon>
    </lineage>
</organism>
<reference evidence="1 2" key="1">
    <citation type="submission" date="2018-11" db="EMBL/GenBank/DDBJ databases">
        <title>Saccharopolyspora rhizosphaerae sp. nov., an actinomycete isolated from rhizosphere soil in Thailand.</title>
        <authorList>
            <person name="Intra B."/>
            <person name="Euanorasetr J."/>
            <person name="Take A."/>
            <person name="Inahashi Y."/>
            <person name="Mori M."/>
            <person name="Panbangred W."/>
            <person name="Matsumoto A."/>
        </authorList>
    </citation>
    <scope>NUCLEOTIDE SEQUENCE [LARGE SCALE GENOMIC DNA]</scope>
    <source>
        <strain evidence="1 2">H219</strain>
    </source>
</reference>
<evidence type="ECO:0000313" key="1">
    <source>
        <dbReference type="EMBL" id="RRO15434.1"/>
    </source>
</evidence>
<keyword evidence="2" id="KW-1185">Reference proteome</keyword>
<protein>
    <submittedName>
        <fullName evidence="1">Uncharacterized protein</fullName>
    </submittedName>
</protein>
<dbReference type="Proteomes" id="UP000274515">
    <property type="component" value="Unassembled WGS sequence"/>
</dbReference>
<proteinExistence type="predicted"/>
<name>A0A426JQG9_9PSEU</name>
<accession>A0A426JQG9</accession>
<gene>
    <name evidence="1" type="ORF">EIL87_15325</name>
</gene>
<dbReference type="AlphaFoldDB" id="A0A426JQG9"/>
<sequence>MASHDDTALSYLYGRFSFARQMMTDPDCSRESRRDWAMRAEELRQCLRNLEQWRAEEVGSRYESDDVTAMEILPPREFAYY</sequence>
<comment type="caution">
    <text evidence="1">The sequence shown here is derived from an EMBL/GenBank/DDBJ whole genome shotgun (WGS) entry which is preliminary data.</text>
</comment>